<feature type="coiled-coil region" evidence="1">
    <location>
        <begin position="113"/>
        <end position="155"/>
    </location>
</feature>
<dbReference type="AlphaFoldDB" id="A0AAV2CMM2"/>
<dbReference type="SUPFAM" id="SSF56219">
    <property type="entry name" value="DNase I-like"/>
    <property type="match status" value="1"/>
</dbReference>
<proteinExistence type="predicted"/>
<name>A0AAV2CMM2_9ROSI</name>
<keyword evidence="3" id="KW-1185">Reference proteome</keyword>
<sequence>MEDFRNWQNMTEIVEHKASGPWFTWINKQLNNPIARRLDRAFINLSWLDGMKNSVVDILDPSVSDHCPVLLNTDSQIKSLPKPFKFFKFWISHPKFYDLVKEAWETEVTGSPLSRVCKKLRVLKKLLRELNKEEYSDLRERVRIKEKELQNAQATALADPSSESFALVKEKEGDLKTIKGAEESFLRQKSREIWLKEGDSNS</sequence>
<dbReference type="PANTHER" id="PTHR33710">
    <property type="entry name" value="BNAC02G09200D PROTEIN"/>
    <property type="match status" value="1"/>
</dbReference>
<evidence type="ECO:0000313" key="3">
    <source>
        <dbReference type="Proteomes" id="UP001497516"/>
    </source>
</evidence>
<protein>
    <submittedName>
        <fullName evidence="2">Uncharacterized protein</fullName>
    </submittedName>
</protein>
<reference evidence="2 3" key="1">
    <citation type="submission" date="2024-04" db="EMBL/GenBank/DDBJ databases">
        <authorList>
            <person name="Fracassetti M."/>
        </authorList>
    </citation>
    <scope>NUCLEOTIDE SEQUENCE [LARGE SCALE GENOMIC DNA]</scope>
</reference>
<dbReference type="Gene3D" id="3.60.10.10">
    <property type="entry name" value="Endonuclease/exonuclease/phosphatase"/>
    <property type="match status" value="1"/>
</dbReference>
<dbReference type="Proteomes" id="UP001497516">
    <property type="component" value="Chromosome 1"/>
</dbReference>
<evidence type="ECO:0000256" key="1">
    <source>
        <dbReference type="SAM" id="Coils"/>
    </source>
</evidence>
<organism evidence="2 3">
    <name type="scientific">Linum trigynum</name>
    <dbReference type="NCBI Taxonomy" id="586398"/>
    <lineage>
        <taxon>Eukaryota</taxon>
        <taxon>Viridiplantae</taxon>
        <taxon>Streptophyta</taxon>
        <taxon>Embryophyta</taxon>
        <taxon>Tracheophyta</taxon>
        <taxon>Spermatophyta</taxon>
        <taxon>Magnoliopsida</taxon>
        <taxon>eudicotyledons</taxon>
        <taxon>Gunneridae</taxon>
        <taxon>Pentapetalae</taxon>
        <taxon>rosids</taxon>
        <taxon>fabids</taxon>
        <taxon>Malpighiales</taxon>
        <taxon>Linaceae</taxon>
        <taxon>Linum</taxon>
    </lineage>
</organism>
<dbReference type="InterPro" id="IPR036691">
    <property type="entry name" value="Endo/exonu/phosph_ase_sf"/>
</dbReference>
<keyword evidence="1" id="KW-0175">Coiled coil</keyword>
<evidence type="ECO:0000313" key="2">
    <source>
        <dbReference type="EMBL" id="CAL1357005.1"/>
    </source>
</evidence>
<dbReference type="EMBL" id="OZ034813">
    <property type="protein sequence ID" value="CAL1357005.1"/>
    <property type="molecule type" value="Genomic_DNA"/>
</dbReference>
<gene>
    <name evidence="2" type="ORF">LTRI10_LOCUS4667</name>
</gene>
<accession>A0AAV2CMM2</accession>
<dbReference type="PANTHER" id="PTHR33710:SF86">
    <property type="entry name" value="VIRAL MOVEMENT PROTEIN"/>
    <property type="match status" value="1"/>
</dbReference>